<dbReference type="PANTHER" id="PTHR23359">
    <property type="entry name" value="NUCLEOTIDE KINASE"/>
    <property type="match status" value="1"/>
</dbReference>
<dbReference type="AlphaFoldDB" id="A0A1F7HCA0"/>
<dbReference type="GO" id="GO:0004017">
    <property type="term" value="F:AMP kinase activity"/>
    <property type="evidence" value="ECO:0007669"/>
    <property type="project" value="UniProtKB-EC"/>
</dbReference>
<evidence type="ECO:0000256" key="5">
    <source>
        <dbReference type="RuleBase" id="RU003330"/>
    </source>
</evidence>
<dbReference type="GO" id="GO:0005524">
    <property type="term" value="F:ATP binding"/>
    <property type="evidence" value="ECO:0007669"/>
    <property type="project" value="UniProtKB-KW"/>
</dbReference>
<keyword evidence="2" id="KW-0545">Nucleotide biosynthesis</keyword>
<evidence type="ECO:0000256" key="2">
    <source>
        <dbReference type="ARBA" id="ARBA00022727"/>
    </source>
</evidence>
<evidence type="ECO:0000313" key="8">
    <source>
        <dbReference type="Proteomes" id="UP000177027"/>
    </source>
</evidence>
<evidence type="ECO:0000313" key="7">
    <source>
        <dbReference type="EMBL" id="OGK28683.1"/>
    </source>
</evidence>
<gene>
    <name evidence="7" type="ORF">A3D06_01710</name>
</gene>
<evidence type="ECO:0000256" key="6">
    <source>
        <dbReference type="RuleBase" id="RU003331"/>
    </source>
</evidence>
<comment type="subunit">
    <text evidence="6">Monomer.</text>
</comment>
<evidence type="ECO:0000256" key="1">
    <source>
        <dbReference type="ARBA" id="ARBA00022679"/>
    </source>
</evidence>
<sequence length="242" mass="27553">MKLVLIGIPGAGKSTQGNLLSKQLNVPYLSTGHIFRNIAKDKTDIGRYVKETMSAGHLIPDERTVPIVEDYLSRKEYQKGYILDGFPRTLLQAKKFKNGVDKVIYLNLTDKEALWRIAYRNDEMRDDQTVTAMKKRIDIFHSVTRPVIDFYDKKGILATIDGTKSIKEVNKEILKNLGKQMIKNQLAAWEQKKKILIVMTGLPGSGKSEAAEFFKKKKIPIIHFGKAINDHVDRKGLEHTEQ</sequence>
<dbReference type="EC" id="2.7.4.3" evidence="6"/>
<evidence type="ECO:0000256" key="4">
    <source>
        <dbReference type="ARBA" id="ARBA00022777"/>
    </source>
</evidence>
<comment type="subcellular location">
    <subcellularLocation>
        <location evidence="6">Cytoplasm</location>
    </subcellularLocation>
</comment>
<dbReference type="InterPro" id="IPR027417">
    <property type="entry name" value="P-loop_NTPase"/>
</dbReference>
<protein>
    <recommendedName>
        <fullName evidence="6">Adenylate kinase</fullName>
        <ecNumber evidence="6">2.7.4.3</ecNumber>
    </recommendedName>
</protein>
<dbReference type="HAMAP" id="MF_00235">
    <property type="entry name" value="Adenylate_kinase_Adk"/>
    <property type="match status" value="1"/>
</dbReference>
<dbReference type="PRINTS" id="PR00094">
    <property type="entry name" value="ADENYLTKNASE"/>
</dbReference>
<name>A0A1F7HCA0_9BACT</name>
<keyword evidence="4 5" id="KW-0418">Kinase</keyword>
<reference evidence="7 8" key="1">
    <citation type="journal article" date="2016" name="Nat. Commun.">
        <title>Thousands of microbial genomes shed light on interconnected biogeochemical processes in an aquifer system.</title>
        <authorList>
            <person name="Anantharaman K."/>
            <person name="Brown C.T."/>
            <person name="Hug L.A."/>
            <person name="Sharon I."/>
            <person name="Castelle C.J."/>
            <person name="Probst A.J."/>
            <person name="Thomas B.C."/>
            <person name="Singh A."/>
            <person name="Wilkins M.J."/>
            <person name="Karaoz U."/>
            <person name="Brodie E.L."/>
            <person name="Williams K.H."/>
            <person name="Hubbard S.S."/>
            <person name="Banfield J.F."/>
        </authorList>
    </citation>
    <scope>NUCLEOTIDE SEQUENCE [LARGE SCALE GENOMIC DNA]</scope>
</reference>
<dbReference type="InterPro" id="IPR033690">
    <property type="entry name" value="Adenylat_kinase_CS"/>
</dbReference>
<dbReference type="GO" id="GO:0005737">
    <property type="term" value="C:cytoplasm"/>
    <property type="evidence" value="ECO:0007669"/>
    <property type="project" value="UniProtKB-SubCell"/>
</dbReference>
<dbReference type="PROSITE" id="PS00113">
    <property type="entry name" value="ADENYLATE_KINASE"/>
    <property type="match status" value="1"/>
</dbReference>
<dbReference type="Proteomes" id="UP000177027">
    <property type="component" value="Unassembled WGS sequence"/>
</dbReference>
<keyword evidence="1 5" id="KW-0808">Transferase</keyword>
<dbReference type="Gene3D" id="3.40.50.300">
    <property type="entry name" value="P-loop containing nucleotide triphosphate hydrolases"/>
    <property type="match status" value="2"/>
</dbReference>
<comment type="caution">
    <text evidence="7">The sequence shown here is derived from an EMBL/GenBank/DDBJ whole genome shotgun (WGS) entry which is preliminary data.</text>
</comment>
<proteinExistence type="inferred from homology"/>
<accession>A0A1F7HCA0</accession>
<dbReference type="EMBL" id="MFZS01000033">
    <property type="protein sequence ID" value="OGK28683.1"/>
    <property type="molecule type" value="Genomic_DNA"/>
</dbReference>
<keyword evidence="6" id="KW-0067">ATP-binding</keyword>
<dbReference type="SUPFAM" id="SSF52540">
    <property type="entry name" value="P-loop containing nucleoside triphosphate hydrolases"/>
    <property type="match status" value="1"/>
</dbReference>
<dbReference type="CDD" id="cd01428">
    <property type="entry name" value="ADK"/>
    <property type="match status" value="1"/>
</dbReference>
<evidence type="ECO:0000256" key="3">
    <source>
        <dbReference type="ARBA" id="ARBA00022741"/>
    </source>
</evidence>
<keyword evidence="3 6" id="KW-0547">Nucleotide-binding</keyword>
<comment type="similarity">
    <text evidence="5">Belongs to the adenylate kinase family.</text>
</comment>
<dbReference type="Pfam" id="PF00406">
    <property type="entry name" value="ADK"/>
    <property type="match status" value="1"/>
</dbReference>
<comment type="catalytic activity">
    <reaction evidence="6">
        <text>AMP + ATP = 2 ADP</text>
        <dbReference type="Rhea" id="RHEA:12973"/>
        <dbReference type="ChEBI" id="CHEBI:30616"/>
        <dbReference type="ChEBI" id="CHEBI:456215"/>
        <dbReference type="ChEBI" id="CHEBI:456216"/>
        <dbReference type="EC" id="2.7.4.3"/>
    </reaction>
</comment>
<feature type="non-terminal residue" evidence="7">
    <location>
        <position position="242"/>
    </location>
</feature>
<organism evidence="7 8">
    <name type="scientific">Candidatus Roizmanbacteria bacterium RIFCSPHIGHO2_02_FULL_40_9</name>
    <dbReference type="NCBI Taxonomy" id="1802042"/>
    <lineage>
        <taxon>Bacteria</taxon>
        <taxon>Candidatus Roizmaniibacteriota</taxon>
    </lineage>
</organism>
<dbReference type="InterPro" id="IPR000850">
    <property type="entry name" value="Adenylat/UMP-CMP_kin"/>
</dbReference>